<name>A0A2I9LNR6_9SCOR</name>
<dbReference type="EMBL" id="GFWZ01000038">
    <property type="protein sequence ID" value="MBW20028.1"/>
    <property type="molecule type" value="Transcribed_RNA"/>
</dbReference>
<organism evidence="2">
    <name type="scientific">Centruroides hentzi</name>
    <dbReference type="NCBI Taxonomy" id="88313"/>
    <lineage>
        <taxon>Eukaryota</taxon>
        <taxon>Metazoa</taxon>
        <taxon>Ecdysozoa</taxon>
        <taxon>Arthropoda</taxon>
        <taxon>Chelicerata</taxon>
        <taxon>Arachnida</taxon>
        <taxon>Scorpiones</taxon>
        <taxon>Buthida</taxon>
        <taxon>Buthoidea</taxon>
        <taxon>Buthidae</taxon>
        <taxon>Centruroides</taxon>
    </lineage>
</organism>
<evidence type="ECO:0000313" key="2">
    <source>
        <dbReference type="EMBL" id="MBW20028.1"/>
    </source>
</evidence>
<sequence length="73" mass="8431">MQIKHLIVVFFVVLIVADHCHAFIGAIGSLLGGALSKIFGRRKRDLIAQLQQYRNLQKRDAEFKEFFNNLPIY</sequence>
<feature type="signal peptide" evidence="1">
    <location>
        <begin position="1"/>
        <end position="22"/>
    </location>
</feature>
<accession>A0A2I9LNR6</accession>
<proteinExistence type="predicted"/>
<keyword evidence="1" id="KW-0732">Signal</keyword>
<dbReference type="AlphaFoldDB" id="A0A2I9LNR6"/>
<reference evidence="2" key="1">
    <citation type="journal article" date="2017" name="Toxicon">
        <title>Venom-gland transcriptomics and venom proteomics of the Hentz striped scorpion (Centruroides hentzi; Buthidae) reveal high toxin diversity in a harmless member of a lethal family.</title>
        <authorList>
            <person name="Ward M.J."/>
            <person name="Ellsworth S.A."/>
            <person name="Rokyta D.R."/>
        </authorList>
    </citation>
    <scope>NUCLEOTIDE SEQUENCE</scope>
    <source>
        <tissue evidence="2">Venom gland</tissue>
    </source>
</reference>
<feature type="chain" id="PRO_5014405024" evidence="1">
    <location>
        <begin position="23"/>
        <end position="73"/>
    </location>
</feature>
<protein>
    <submittedName>
        <fullName evidence="2">Antimicrobial peptide</fullName>
    </submittedName>
</protein>
<evidence type="ECO:0000256" key="1">
    <source>
        <dbReference type="SAM" id="SignalP"/>
    </source>
</evidence>